<dbReference type="GO" id="GO:0020037">
    <property type="term" value="F:heme binding"/>
    <property type="evidence" value="ECO:0007669"/>
    <property type="project" value="InterPro"/>
</dbReference>
<dbReference type="Gene3D" id="1.10.760.10">
    <property type="entry name" value="Cytochrome c-like domain"/>
    <property type="match status" value="1"/>
</dbReference>
<evidence type="ECO:0000256" key="7">
    <source>
        <dbReference type="SAM" id="SignalP"/>
    </source>
</evidence>
<dbReference type="RefSeq" id="WP_085757497.1">
    <property type="nucleotide sequence ID" value="NZ_CP019343.1"/>
</dbReference>
<gene>
    <name evidence="9" type="ORF">BST96_04230</name>
</gene>
<evidence type="ECO:0000256" key="3">
    <source>
        <dbReference type="ARBA" id="ARBA00022723"/>
    </source>
</evidence>
<keyword evidence="10" id="KW-1185">Reference proteome</keyword>
<keyword evidence="4" id="KW-0249">Electron transport</keyword>
<protein>
    <recommendedName>
        <fullName evidence="8">Cytochrome c domain-containing protein</fullName>
    </recommendedName>
</protein>
<dbReference type="KEGG" id="osg:BST96_04230"/>
<dbReference type="Proteomes" id="UP000193450">
    <property type="component" value="Chromosome"/>
</dbReference>
<dbReference type="PROSITE" id="PS51007">
    <property type="entry name" value="CYTC"/>
    <property type="match status" value="1"/>
</dbReference>
<evidence type="ECO:0000256" key="2">
    <source>
        <dbReference type="ARBA" id="ARBA00022617"/>
    </source>
</evidence>
<dbReference type="GO" id="GO:0046872">
    <property type="term" value="F:metal ion binding"/>
    <property type="evidence" value="ECO:0007669"/>
    <property type="project" value="UniProtKB-KW"/>
</dbReference>
<dbReference type="InterPro" id="IPR009056">
    <property type="entry name" value="Cyt_c-like_dom"/>
</dbReference>
<dbReference type="PANTHER" id="PTHR11961">
    <property type="entry name" value="CYTOCHROME C"/>
    <property type="match status" value="1"/>
</dbReference>
<evidence type="ECO:0000256" key="6">
    <source>
        <dbReference type="PROSITE-ProRule" id="PRU00433"/>
    </source>
</evidence>
<accession>A0A1X9N6Q8</accession>
<dbReference type="PRINTS" id="PR00604">
    <property type="entry name" value="CYTCHRMECIAB"/>
</dbReference>
<evidence type="ECO:0000313" key="10">
    <source>
        <dbReference type="Proteomes" id="UP000193450"/>
    </source>
</evidence>
<proteinExistence type="predicted"/>
<keyword evidence="7" id="KW-0732">Signal</keyword>
<feature type="domain" description="Cytochrome c" evidence="8">
    <location>
        <begin position="30"/>
        <end position="131"/>
    </location>
</feature>
<feature type="signal peptide" evidence="7">
    <location>
        <begin position="1"/>
        <end position="18"/>
    </location>
</feature>
<dbReference type="EMBL" id="CP019343">
    <property type="protein sequence ID" value="ARN73386.1"/>
    <property type="molecule type" value="Genomic_DNA"/>
</dbReference>
<feature type="chain" id="PRO_5012982385" description="Cytochrome c domain-containing protein" evidence="7">
    <location>
        <begin position="19"/>
        <end position="264"/>
    </location>
</feature>
<evidence type="ECO:0000256" key="4">
    <source>
        <dbReference type="ARBA" id="ARBA00022982"/>
    </source>
</evidence>
<dbReference type="InterPro" id="IPR036909">
    <property type="entry name" value="Cyt_c-like_dom_sf"/>
</dbReference>
<dbReference type="GO" id="GO:0009055">
    <property type="term" value="F:electron transfer activity"/>
    <property type="evidence" value="ECO:0007669"/>
    <property type="project" value="InterPro"/>
</dbReference>
<dbReference type="OrthoDB" id="9805828at2"/>
<name>A0A1X9N6Q8_9GAMM</name>
<evidence type="ECO:0000256" key="1">
    <source>
        <dbReference type="ARBA" id="ARBA00022448"/>
    </source>
</evidence>
<evidence type="ECO:0000259" key="8">
    <source>
        <dbReference type="PROSITE" id="PS51007"/>
    </source>
</evidence>
<organism evidence="9 10">
    <name type="scientific">Oceanicoccus sagamiensis</name>
    <dbReference type="NCBI Taxonomy" id="716816"/>
    <lineage>
        <taxon>Bacteria</taxon>
        <taxon>Pseudomonadati</taxon>
        <taxon>Pseudomonadota</taxon>
        <taxon>Gammaproteobacteria</taxon>
        <taxon>Cellvibrionales</taxon>
        <taxon>Spongiibacteraceae</taxon>
        <taxon>Oceanicoccus</taxon>
    </lineage>
</organism>
<dbReference type="InterPro" id="IPR002327">
    <property type="entry name" value="Cyt_c_1A/1B"/>
</dbReference>
<keyword evidence="1" id="KW-0813">Transport</keyword>
<keyword evidence="2 6" id="KW-0349">Heme</keyword>
<sequence length="264" mass="29796">MFKKLLLIPLLLAPALFAETTISPDALKYADYFQGKKTFQGRCSACHTLAEDSMDLTGPALWNMFERKAGAKPGFSFSDGMKAAGFQWTPEHLNQFLKNPKKYIPGNTMGIPEPVPGKLRLGLISFMMVETGAASWPRPENAMTEKADDKSLPPEERFPSFWNHMMSNTVRYRMNSGEEEIIFEAYFHPSGKVSTNTKARGFWYLTEKDFFCYALHKLDIQPSQFVECFPVAAMAIPRFSQELWQSKPVDGVVLYGGILPGRPE</sequence>
<reference evidence="9 10" key="1">
    <citation type="submission" date="2016-11" db="EMBL/GenBank/DDBJ databases">
        <title>Trade-off between light-utilization and light-protection in marine flavobacteria.</title>
        <authorList>
            <person name="Kumagai Y."/>
        </authorList>
    </citation>
    <scope>NUCLEOTIDE SEQUENCE [LARGE SCALE GENOMIC DNA]</scope>
    <source>
        <strain evidence="9 10">NBRC 107125</strain>
    </source>
</reference>
<evidence type="ECO:0000256" key="5">
    <source>
        <dbReference type="ARBA" id="ARBA00023004"/>
    </source>
</evidence>
<dbReference type="SUPFAM" id="SSF46626">
    <property type="entry name" value="Cytochrome c"/>
    <property type="match status" value="1"/>
</dbReference>
<dbReference type="AlphaFoldDB" id="A0A1X9N6Q8"/>
<dbReference type="STRING" id="716816.BST96_04230"/>
<keyword evidence="5 6" id="KW-0408">Iron</keyword>
<evidence type="ECO:0000313" key="9">
    <source>
        <dbReference type="EMBL" id="ARN73386.1"/>
    </source>
</evidence>
<keyword evidence="3 6" id="KW-0479">Metal-binding</keyword>